<feature type="transmembrane region" description="Helical" evidence="7">
    <location>
        <begin position="85"/>
        <end position="103"/>
    </location>
</feature>
<evidence type="ECO:0000256" key="2">
    <source>
        <dbReference type="ARBA" id="ARBA00006679"/>
    </source>
</evidence>
<dbReference type="InterPro" id="IPR032808">
    <property type="entry name" value="DoxX"/>
</dbReference>
<dbReference type="Pfam" id="PF07681">
    <property type="entry name" value="DoxX"/>
    <property type="match status" value="1"/>
</dbReference>
<evidence type="ECO:0000256" key="6">
    <source>
        <dbReference type="ARBA" id="ARBA00023136"/>
    </source>
</evidence>
<protein>
    <submittedName>
        <fullName evidence="8">Putative oxidoreductase</fullName>
    </submittedName>
</protein>
<evidence type="ECO:0000256" key="5">
    <source>
        <dbReference type="ARBA" id="ARBA00022989"/>
    </source>
</evidence>
<keyword evidence="4 7" id="KW-0812">Transmembrane</keyword>
<feature type="transmembrane region" description="Helical" evidence="7">
    <location>
        <begin position="58"/>
        <end position="78"/>
    </location>
</feature>
<keyword evidence="9" id="KW-1185">Reference proteome</keyword>
<reference evidence="9" key="1">
    <citation type="submission" date="2016-10" db="EMBL/GenBank/DDBJ databases">
        <authorList>
            <person name="Varghese N."/>
            <person name="Submissions S."/>
        </authorList>
    </citation>
    <scope>NUCLEOTIDE SEQUENCE [LARGE SCALE GENOMIC DNA]</scope>
    <source>
        <strain evidence="9">DSM 23439</strain>
    </source>
</reference>
<feature type="transmembrane region" description="Helical" evidence="7">
    <location>
        <begin position="20"/>
        <end position="38"/>
    </location>
</feature>
<keyword evidence="5 7" id="KW-1133">Transmembrane helix</keyword>
<evidence type="ECO:0000313" key="8">
    <source>
        <dbReference type="EMBL" id="SFC65660.1"/>
    </source>
</evidence>
<dbReference type="Proteomes" id="UP000199046">
    <property type="component" value="Unassembled WGS sequence"/>
</dbReference>
<gene>
    <name evidence="8" type="ORF">SAMN05421848_2250</name>
</gene>
<dbReference type="InterPro" id="IPR051907">
    <property type="entry name" value="DoxX-like_oxidoreductase"/>
</dbReference>
<dbReference type="STRING" id="402385.SAMN05421848_2250"/>
<dbReference type="RefSeq" id="WP_090133973.1">
    <property type="nucleotide sequence ID" value="NZ_FOLY01000004.1"/>
</dbReference>
<dbReference type="PANTHER" id="PTHR33452:SF1">
    <property type="entry name" value="INNER MEMBRANE PROTEIN YPHA-RELATED"/>
    <property type="match status" value="1"/>
</dbReference>
<keyword evidence="6 7" id="KW-0472">Membrane</keyword>
<accession>A0A1I1L7X2</accession>
<evidence type="ECO:0000256" key="3">
    <source>
        <dbReference type="ARBA" id="ARBA00022475"/>
    </source>
</evidence>
<organism evidence="8 9">
    <name type="scientific">Kushneria avicenniae</name>
    <dbReference type="NCBI Taxonomy" id="402385"/>
    <lineage>
        <taxon>Bacteria</taxon>
        <taxon>Pseudomonadati</taxon>
        <taxon>Pseudomonadota</taxon>
        <taxon>Gammaproteobacteria</taxon>
        <taxon>Oceanospirillales</taxon>
        <taxon>Halomonadaceae</taxon>
        <taxon>Kushneria</taxon>
    </lineage>
</organism>
<evidence type="ECO:0000313" key="9">
    <source>
        <dbReference type="Proteomes" id="UP000199046"/>
    </source>
</evidence>
<evidence type="ECO:0000256" key="1">
    <source>
        <dbReference type="ARBA" id="ARBA00004651"/>
    </source>
</evidence>
<comment type="similarity">
    <text evidence="2">Belongs to the DoxX family.</text>
</comment>
<proteinExistence type="inferred from homology"/>
<feature type="transmembrane region" description="Helical" evidence="7">
    <location>
        <begin position="115"/>
        <end position="138"/>
    </location>
</feature>
<dbReference type="AlphaFoldDB" id="A0A1I1L7X2"/>
<dbReference type="PANTHER" id="PTHR33452">
    <property type="entry name" value="OXIDOREDUCTASE CATD-RELATED"/>
    <property type="match status" value="1"/>
</dbReference>
<dbReference type="OrthoDB" id="5382961at2"/>
<dbReference type="GO" id="GO:0005886">
    <property type="term" value="C:plasma membrane"/>
    <property type="evidence" value="ECO:0007669"/>
    <property type="project" value="UniProtKB-SubCell"/>
</dbReference>
<comment type="subcellular location">
    <subcellularLocation>
        <location evidence="1">Cell membrane</location>
        <topology evidence="1">Multi-pass membrane protein</topology>
    </subcellularLocation>
</comment>
<evidence type="ECO:0000256" key="7">
    <source>
        <dbReference type="SAM" id="Phobius"/>
    </source>
</evidence>
<keyword evidence="3" id="KW-1003">Cell membrane</keyword>
<sequence>MQTTSQPASVDRSHVAGHDIAALLLRLALGTMFIAHGLTKLLVWTLAGTGQFFESIGLPAWVAWPITGLELIGGALLILGVRVRWVALILAAELAGASMPHLANGWMFTSSGGGWEYPVFLAVTALALSVLDGGRLTLPRFIQRR</sequence>
<name>A0A1I1L7X2_9GAMM</name>
<dbReference type="EMBL" id="FOLY01000004">
    <property type="protein sequence ID" value="SFC65660.1"/>
    <property type="molecule type" value="Genomic_DNA"/>
</dbReference>
<evidence type="ECO:0000256" key="4">
    <source>
        <dbReference type="ARBA" id="ARBA00022692"/>
    </source>
</evidence>